<reference evidence="2" key="1">
    <citation type="submission" date="2023-03" db="EMBL/GenBank/DDBJ databases">
        <title>Massive genome expansion in bonnet fungi (Mycena s.s.) driven by repeated elements and novel gene families across ecological guilds.</title>
        <authorList>
            <consortium name="Lawrence Berkeley National Laboratory"/>
            <person name="Harder C.B."/>
            <person name="Miyauchi S."/>
            <person name="Viragh M."/>
            <person name="Kuo A."/>
            <person name="Thoen E."/>
            <person name="Andreopoulos B."/>
            <person name="Lu D."/>
            <person name="Skrede I."/>
            <person name="Drula E."/>
            <person name="Henrissat B."/>
            <person name="Morin E."/>
            <person name="Kohler A."/>
            <person name="Barry K."/>
            <person name="LaButti K."/>
            <person name="Morin E."/>
            <person name="Salamov A."/>
            <person name="Lipzen A."/>
            <person name="Mereny Z."/>
            <person name="Hegedus B."/>
            <person name="Baldrian P."/>
            <person name="Stursova M."/>
            <person name="Weitz H."/>
            <person name="Taylor A."/>
            <person name="Grigoriev I.V."/>
            <person name="Nagy L.G."/>
            <person name="Martin F."/>
            <person name="Kauserud H."/>
        </authorList>
    </citation>
    <scope>NUCLEOTIDE SEQUENCE</scope>
    <source>
        <strain evidence="2">CBHHK067</strain>
    </source>
</reference>
<protein>
    <submittedName>
        <fullName evidence="2">Uncharacterized protein</fullName>
    </submittedName>
</protein>
<sequence length="290" mass="32207">MKLLRDCTRFKLAVVVDCAHRGFPGHRHSVHVFQDIIHAVETGVSSSRPPKSRWGARQHPCSNTVLVDPFLRDRTHENSAIKLRVSVKWKFPDEVVGGAGDTSEQSRGARRASLPPYRDRPPFLVLPWRSRVCPGEAVPAAGNTNRAPLARRGRGSPLMPCQANAFLRAGRFQNGCPRGEVNASRVYARNPGLEIKWSLAAGAEPKRGIEKGKKKQGQSREAPTTFTASAWHKAHEAQDLCFSEFVSSVEKVDARTRKSGRIAEMLVNGMFHVRGGRWESRTKDGGRVEF</sequence>
<evidence type="ECO:0000313" key="3">
    <source>
        <dbReference type="Proteomes" id="UP001221757"/>
    </source>
</evidence>
<dbReference type="EMBL" id="JARKIE010000267">
    <property type="protein sequence ID" value="KAJ7659854.1"/>
    <property type="molecule type" value="Genomic_DNA"/>
</dbReference>
<evidence type="ECO:0000313" key="2">
    <source>
        <dbReference type="EMBL" id="KAJ7659854.1"/>
    </source>
</evidence>
<name>A0AAD7CRD3_MYCRO</name>
<proteinExistence type="predicted"/>
<evidence type="ECO:0000256" key="1">
    <source>
        <dbReference type="SAM" id="MobiDB-lite"/>
    </source>
</evidence>
<dbReference type="AlphaFoldDB" id="A0AAD7CRD3"/>
<comment type="caution">
    <text evidence="2">The sequence shown here is derived from an EMBL/GenBank/DDBJ whole genome shotgun (WGS) entry which is preliminary data.</text>
</comment>
<gene>
    <name evidence="2" type="ORF">B0H17DRAFT_1260856</name>
</gene>
<accession>A0AAD7CRD3</accession>
<organism evidence="2 3">
    <name type="scientific">Mycena rosella</name>
    <name type="common">Pink bonnet</name>
    <name type="synonym">Agaricus rosellus</name>
    <dbReference type="NCBI Taxonomy" id="1033263"/>
    <lineage>
        <taxon>Eukaryota</taxon>
        <taxon>Fungi</taxon>
        <taxon>Dikarya</taxon>
        <taxon>Basidiomycota</taxon>
        <taxon>Agaricomycotina</taxon>
        <taxon>Agaricomycetes</taxon>
        <taxon>Agaricomycetidae</taxon>
        <taxon>Agaricales</taxon>
        <taxon>Marasmiineae</taxon>
        <taxon>Mycenaceae</taxon>
        <taxon>Mycena</taxon>
    </lineage>
</organism>
<keyword evidence="3" id="KW-1185">Reference proteome</keyword>
<feature type="region of interest" description="Disordered" evidence="1">
    <location>
        <begin position="96"/>
        <end position="116"/>
    </location>
</feature>
<dbReference type="Proteomes" id="UP001221757">
    <property type="component" value="Unassembled WGS sequence"/>
</dbReference>